<dbReference type="Proteomes" id="UP001059773">
    <property type="component" value="Chromosome"/>
</dbReference>
<feature type="transmembrane region" description="Helical" evidence="1">
    <location>
        <begin position="399"/>
        <end position="420"/>
    </location>
</feature>
<keyword evidence="1" id="KW-0472">Membrane</keyword>
<evidence type="ECO:0000256" key="1">
    <source>
        <dbReference type="SAM" id="Phobius"/>
    </source>
</evidence>
<keyword evidence="1" id="KW-0812">Transmembrane</keyword>
<name>A0ABY5JTM5_9BACI</name>
<feature type="transmembrane region" description="Helical" evidence="1">
    <location>
        <begin position="220"/>
        <end position="241"/>
    </location>
</feature>
<feature type="transmembrane region" description="Helical" evidence="1">
    <location>
        <begin position="432"/>
        <end position="451"/>
    </location>
</feature>
<reference evidence="2" key="1">
    <citation type="submission" date="2022-07" db="EMBL/GenBank/DDBJ databases">
        <title>FELIX.</title>
        <authorList>
            <person name="Wan K.H."/>
            <person name="Park S."/>
            <person name="Lawrence Q."/>
            <person name="Eichenberger J.P."/>
            <person name="Booth B.W."/>
            <person name="Piaggio A.J."/>
            <person name="Chandler J.C."/>
            <person name="Franklin A.B."/>
            <person name="Celniker S.E."/>
        </authorList>
    </citation>
    <scope>NUCLEOTIDE SEQUENCE</scope>
    <source>
        <strain evidence="2">QA-1986 374</strain>
    </source>
</reference>
<evidence type="ECO:0000313" key="2">
    <source>
        <dbReference type="EMBL" id="UUI02426.1"/>
    </source>
</evidence>
<dbReference type="InterPro" id="IPR048136">
    <property type="entry name" value="STM3941-like"/>
</dbReference>
<keyword evidence="1" id="KW-1133">Transmembrane helix</keyword>
<dbReference type="RefSeq" id="WP_256707659.1">
    <property type="nucleotide sequence ID" value="NZ_CP101914.1"/>
</dbReference>
<feature type="transmembrane region" description="Helical" evidence="1">
    <location>
        <begin position="287"/>
        <end position="316"/>
    </location>
</feature>
<dbReference type="NCBIfam" id="NF041635">
    <property type="entry name" value="STM3941_fam"/>
    <property type="match status" value="1"/>
</dbReference>
<accession>A0ABY5JTM5</accession>
<evidence type="ECO:0000313" key="3">
    <source>
        <dbReference type="Proteomes" id="UP001059773"/>
    </source>
</evidence>
<feature type="transmembrane region" description="Helical" evidence="1">
    <location>
        <begin position="370"/>
        <end position="393"/>
    </location>
</feature>
<sequence>MSSKETLYFYQSMLKNVFLMLMGLIFTVFGITVAVAAFDLGDYGMSALGLGLTLFFGFFVFALLKLIFNRKPYIILTEETLTIGAFSKNAVPIQWEDVEGYDIRHVGFDKVIEIKLIDEEKYRARMSNISRRMNKMNEVMNYRLFGIALSQIKRKERNKFVHELDRLAFEADGSLLEHFGFTDTDIEEHSQFNPEPVRIQEQMHVDKKMEKIQSQVNGSYFLKAYGISLLLMGGAFLMFHWSDQGNYTSLLIVSFILYPYAKVIWDVLLGFRLSYKMDKDESSISMFFYRFMVFVHIFMFLFSIVLAPFGILYVIVKGVRSRRKESEYEKEQAPGQDTAVSGGNVAYSDNFIGSNDNDIEDESRKRTAPFYVRFSLFLVHICMMLLLIFLFTTIELTDFIIPLAILFYGVTFSVYVALYPGRRGYFLSLFAYLWRIAICFYALLLITGAITGETLDILTSLMFAFVLFLLSSYLFYKWGAGALRSTLYHFGNKSVI</sequence>
<gene>
    <name evidence="2" type="ORF">NP439_20675</name>
</gene>
<keyword evidence="3" id="KW-1185">Reference proteome</keyword>
<proteinExistence type="predicted"/>
<dbReference type="EMBL" id="CP101914">
    <property type="protein sequence ID" value="UUI02426.1"/>
    <property type="molecule type" value="Genomic_DNA"/>
</dbReference>
<feature type="transmembrane region" description="Helical" evidence="1">
    <location>
        <begin position="457"/>
        <end position="476"/>
    </location>
</feature>
<organism evidence="2 3">
    <name type="scientific">Oceanobacillus jeddahense</name>
    <dbReference type="NCBI Taxonomy" id="1462527"/>
    <lineage>
        <taxon>Bacteria</taxon>
        <taxon>Bacillati</taxon>
        <taxon>Bacillota</taxon>
        <taxon>Bacilli</taxon>
        <taxon>Bacillales</taxon>
        <taxon>Bacillaceae</taxon>
        <taxon>Oceanobacillus</taxon>
    </lineage>
</organism>
<protein>
    <submittedName>
        <fullName evidence="2">Uncharacterized protein</fullName>
    </submittedName>
</protein>
<feature type="transmembrane region" description="Helical" evidence="1">
    <location>
        <begin position="17"/>
        <end position="38"/>
    </location>
</feature>
<feature type="transmembrane region" description="Helical" evidence="1">
    <location>
        <begin position="44"/>
        <end position="64"/>
    </location>
</feature>